<geneLocation type="plasmid" evidence="5 6">
    <name>bgla_4p</name>
</geneLocation>
<dbReference type="InterPro" id="IPR000055">
    <property type="entry name" value="Restrct_endonuc_typeI_TRD"/>
</dbReference>
<evidence type="ECO:0000256" key="1">
    <source>
        <dbReference type="ARBA" id="ARBA00010923"/>
    </source>
</evidence>
<dbReference type="SUPFAM" id="SSF116734">
    <property type="entry name" value="DNA methylase specificity domain"/>
    <property type="match status" value="1"/>
</dbReference>
<evidence type="ECO:0000313" key="5">
    <source>
        <dbReference type="EMBL" id="AEA66089.1"/>
    </source>
</evidence>
<evidence type="ECO:0000313" key="6">
    <source>
        <dbReference type="Proteomes" id="UP000008316"/>
    </source>
</evidence>
<keyword evidence="2" id="KW-0680">Restriction system</keyword>
<dbReference type="Proteomes" id="UP000008316">
    <property type="component" value="Plasmid bgla_4p"/>
</dbReference>
<dbReference type="AlphaFoldDB" id="F2LTE3"/>
<accession>F2LTE3</accession>
<evidence type="ECO:0000256" key="2">
    <source>
        <dbReference type="ARBA" id="ARBA00022747"/>
    </source>
</evidence>
<keyword evidence="5" id="KW-0614">Plasmid</keyword>
<comment type="similarity">
    <text evidence="1">Belongs to the type-I restriction system S methylase family.</text>
</comment>
<dbReference type="CDD" id="cd16961">
    <property type="entry name" value="RMtype1_S_TRD-CR_like"/>
    <property type="match status" value="1"/>
</dbReference>
<evidence type="ECO:0000256" key="3">
    <source>
        <dbReference type="ARBA" id="ARBA00023125"/>
    </source>
</evidence>
<sequence>MLLPLSILANVQVPATFRGSSPKETSDGNVHVLTTGDLFASQPPRCERLPRILLGEKYVTGCLSPGDIVLPSRGDRYRAWRFDGTRTGEAVFPMGLYVIRSHAEVHPGYLAWYINQRSAQAQIALLLTGSNIKALTKAALLKLEIEVPSLDRQHEIADLEDTMQRIIAIRNRISEIEQQEVAYATHRLLRDESAHA</sequence>
<dbReference type="Gene3D" id="3.90.220.20">
    <property type="entry name" value="DNA methylase specificity domains"/>
    <property type="match status" value="1"/>
</dbReference>
<dbReference type="RefSeq" id="WP_013700255.1">
    <property type="nucleotide sequence ID" value="NC_015383.1"/>
</dbReference>
<dbReference type="PANTHER" id="PTHR30408">
    <property type="entry name" value="TYPE-1 RESTRICTION ENZYME ECOKI SPECIFICITY PROTEIN"/>
    <property type="match status" value="1"/>
</dbReference>
<dbReference type="HOGENOM" id="CLU_1387980_0_0_4"/>
<name>F2LTE3_BURGS</name>
<dbReference type="KEGG" id="bgd:bgla_4p3410"/>
<keyword evidence="6" id="KW-1185">Reference proteome</keyword>
<feature type="domain" description="Type I restriction modification DNA specificity" evidence="4">
    <location>
        <begin position="121"/>
        <end position="177"/>
    </location>
</feature>
<keyword evidence="3" id="KW-0238">DNA-binding</keyword>
<organism evidence="5 6">
    <name type="scientific">Burkholderia gladioli (strain BSR3)</name>
    <dbReference type="NCBI Taxonomy" id="999541"/>
    <lineage>
        <taxon>Bacteria</taxon>
        <taxon>Pseudomonadati</taxon>
        <taxon>Pseudomonadota</taxon>
        <taxon>Betaproteobacteria</taxon>
        <taxon>Burkholderiales</taxon>
        <taxon>Burkholderiaceae</taxon>
        <taxon>Burkholderia</taxon>
    </lineage>
</organism>
<dbReference type="PANTHER" id="PTHR30408:SF12">
    <property type="entry name" value="TYPE I RESTRICTION ENZYME MJAVIII SPECIFICITY SUBUNIT"/>
    <property type="match status" value="1"/>
</dbReference>
<dbReference type="InterPro" id="IPR052021">
    <property type="entry name" value="Type-I_RS_S_subunit"/>
</dbReference>
<protein>
    <recommendedName>
        <fullName evidence="4">Type I restriction modification DNA specificity domain-containing protein</fullName>
    </recommendedName>
</protein>
<reference evidence="5 6" key="1">
    <citation type="journal article" date="2011" name="J. Bacteriol.">
        <title>Complete genome sequence of Burkholderia gladioli BSR3.</title>
        <authorList>
            <person name="Seo Y.S."/>
            <person name="Lim J."/>
            <person name="Choi B.S."/>
            <person name="Kim H."/>
            <person name="Goo E."/>
            <person name="Lee B."/>
            <person name="Lim J.S."/>
            <person name="Choi I.Y."/>
            <person name="Moon J.S."/>
            <person name="Kim J."/>
            <person name="Hwang I."/>
        </authorList>
    </citation>
    <scope>NUCLEOTIDE SEQUENCE [LARGE SCALE GENOMIC DNA]</scope>
    <source>
        <strain evidence="5 6">BSR3</strain>
        <plasmid evidence="5">bgla_4p</plasmid>
    </source>
</reference>
<dbReference type="GO" id="GO:0009307">
    <property type="term" value="P:DNA restriction-modification system"/>
    <property type="evidence" value="ECO:0007669"/>
    <property type="project" value="UniProtKB-KW"/>
</dbReference>
<proteinExistence type="inferred from homology"/>
<dbReference type="EMBL" id="CP002604">
    <property type="protein sequence ID" value="AEA66089.1"/>
    <property type="molecule type" value="Genomic_DNA"/>
</dbReference>
<gene>
    <name evidence="5" type="ordered locus">bgla_4p3410</name>
</gene>
<dbReference type="Pfam" id="PF01420">
    <property type="entry name" value="Methylase_S"/>
    <property type="match status" value="1"/>
</dbReference>
<evidence type="ECO:0000259" key="4">
    <source>
        <dbReference type="Pfam" id="PF01420"/>
    </source>
</evidence>
<dbReference type="InterPro" id="IPR044946">
    <property type="entry name" value="Restrct_endonuc_typeI_TRD_sf"/>
</dbReference>
<dbReference type="GO" id="GO:0003677">
    <property type="term" value="F:DNA binding"/>
    <property type="evidence" value="ECO:0007669"/>
    <property type="project" value="UniProtKB-KW"/>
</dbReference>